<comment type="similarity">
    <text evidence="2">Belongs to the aldo/keto reductase family.</text>
</comment>
<dbReference type="RefSeq" id="XP_001803042.1">
    <property type="nucleotide sequence ID" value="XM_001802990.1"/>
</dbReference>
<dbReference type="PROSITE" id="PS00062">
    <property type="entry name" value="ALDOKETO_REDUCTASE_2"/>
    <property type="match status" value="1"/>
</dbReference>
<dbReference type="PRINTS" id="PR00069">
    <property type="entry name" value="ALDKETRDTASE"/>
</dbReference>
<reference evidence="9" key="1">
    <citation type="journal article" date="2021" name="BMC Genomics">
        <title>Chromosome-level genome assembly and manually-curated proteome of model necrotroph Parastagonospora nodorum Sn15 reveals a genome-wide trove of candidate effector homologs, and redundancy of virulence-related functions within an accessory chromosome.</title>
        <authorList>
            <person name="Bertazzoni S."/>
            <person name="Jones D.A.B."/>
            <person name="Phan H.T."/>
            <person name="Tan K.-C."/>
            <person name="Hane J.K."/>
        </authorList>
    </citation>
    <scope>NUCLEOTIDE SEQUENCE [LARGE SCALE GENOMIC DNA]</scope>
    <source>
        <strain evidence="9">SN15 / ATCC MYA-4574 / FGSC 10173)</strain>
    </source>
</reference>
<protein>
    <recommendedName>
        <fullName evidence="7">NADP-dependent oxidoreductase domain-containing protein</fullName>
    </recommendedName>
</protein>
<dbReference type="EMBL" id="CP069038">
    <property type="protein sequence ID" value="QRD04085.1"/>
    <property type="molecule type" value="Genomic_DNA"/>
</dbReference>
<gene>
    <name evidence="8" type="ORF">JI435_128240</name>
</gene>
<dbReference type="Gene3D" id="3.20.20.100">
    <property type="entry name" value="NADP-dependent oxidoreductase domain"/>
    <property type="match status" value="1"/>
</dbReference>
<dbReference type="GO" id="GO:0042843">
    <property type="term" value="P:D-xylose catabolic process"/>
    <property type="evidence" value="ECO:0007669"/>
    <property type="project" value="UniProtKB-UniPathway"/>
</dbReference>
<evidence type="ECO:0000256" key="1">
    <source>
        <dbReference type="ARBA" id="ARBA00004722"/>
    </source>
</evidence>
<dbReference type="PANTHER" id="PTHR11732">
    <property type="entry name" value="ALDO/KETO REDUCTASE"/>
    <property type="match status" value="1"/>
</dbReference>
<dbReference type="InterPro" id="IPR018170">
    <property type="entry name" value="Aldo/ket_reductase_CS"/>
</dbReference>
<evidence type="ECO:0000313" key="8">
    <source>
        <dbReference type="EMBL" id="QRD04085.1"/>
    </source>
</evidence>
<dbReference type="OrthoDB" id="416253at2759"/>
<dbReference type="AlphaFoldDB" id="A0A7U2I6W1"/>
<dbReference type="InterPro" id="IPR036812">
    <property type="entry name" value="NAD(P)_OxRdtase_dom_sf"/>
</dbReference>
<evidence type="ECO:0000256" key="4">
    <source>
        <dbReference type="ARBA" id="ARBA00023002"/>
    </source>
</evidence>
<keyword evidence="9" id="KW-1185">Reference proteome</keyword>
<sequence length="379" mass="42973">MVAGRFCRTSINTVRSFTTAVVPRSSFFPPVRTCISRTKAPSFRPTYSNRNFFATMAVNTPYITLNDGNKMPQVGFGLWKVDNATCADTVYNAIKTGYRLFDGACDYGNEVECGQGVARAIKEGLVKREDLFIVSKLWQTFHDYEQVEPITKKQLKDWGIDYFDLYLIHFPVALKYVSPETRYPPGWFSDEANSKVIHSKARLEDTWRAFEDIKSKGLTKSIGVSNYSGALLLDLFTYAKVKPATLQIEHHPYYVQPYLIKLAEEHDIKVTAYSSFGPQSFIECDMKIAADTPLLFDHPVIKKIAEKHSKTPAQILLRWSTQRGLSVIPKSNSQNRLQQNLDVTGFDMSESEIAEISDLDKNLKFNAPTNYGIPCYVFA</sequence>
<dbReference type="FunFam" id="3.20.20.100:FF:000007">
    <property type="entry name" value="NAD(P)H-dependent D-xylose reductase xyl1"/>
    <property type="match status" value="1"/>
</dbReference>
<dbReference type="Pfam" id="PF00248">
    <property type="entry name" value="Aldo_ket_red"/>
    <property type="match status" value="1"/>
</dbReference>
<keyword evidence="6" id="KW-0119">Carbohydrate metabolism</keyword>
<keyword evidence="4" id="KW-0560">Oxidoreductase</keyword>
<keyword evidence="5" id="KW-0520">NAD</keyword>
<evidence type="ECO:0000313" key="9">
    <source>
        <dbReference type="Proteomes" id="UP000663193"/>
    </source>
</evidence>
<proteinExistence type="inferred from homology"/>
<feature type="domain" description="NADP-dependent oxidoreductase" evidence="7">
    <location>
        <begin position="75"/>
        <end position="360"/>
    </location>
</feature>
<evidence type="ECO:0000256" key="5">
    <source>
        <dbReference type="ARBA" id="ARBA00023027"/>
    </source>
</evidence>
<dbReference type="InterPro" id="IPR023210">
    <property type="entry name" value="NADP_OxRdtase_dom"/>
</dbReference>
<dbReference type="PROSITE" id="PS00798">
    <property type="entry name" value="ALDOKETO_REDUCTASE_1"/>
    <property type="match status" value="1"/>
</dbReference>
<evidence type="ECO:0000256" key="6">
    <source>
        <dbReference type="ARBA" id="ARBA00023277"/>
    </source>
</evidence>
<name>A0A7U2I6W1_PHANO</name>
<accession>A0A7U2I6W1</accession>
<evidence type="ECO:0000256" key="3">
    <source>
        <dbReference type="ARBA" id="ARBA00022629"/>
    </source>
</evidence>
<dbReference type="InterPro" id="IPR044487">
    <property type="entry name" value="AKR2D"/>
</dbReference>
<dbReference type="VEuPathDB" id="FungiDB:JI435_128240"/>
<comment type="pathway">
    <text evidence="1">Carbohydrate metabolism; D-xylose degradation.</text>
</comment>
<dbReference type="Proteomes" id="UP000663193">
    <property type="component" value="Chromosome 16"/>
</dbReference>
<organism evidence="8 9">
    <name type="scientific">Phaeosphaeria nodorum (strain SN15 / ATCC MYA-4574 / FGSC 10173)</name>
    <name type="common">Glume blotch fungus</name>
    <name type="synonym">Parastagonospora nodorum</name>
    <dbReference type="NCBI Taxonomy" id="321614"/>
    <lineage>
        <taxon>Eukaryota</taxon>
        <taxon>Fungi</taxon>
        <taxon>Dikarya</taxon>
        <taxon>Ascomycota</taxon>
        <taxon>Pezizomycotina</taxon>
        <taxon>Dothideomycetes</taxon>
        <taxon>Pleosporomycetidae</taxon>
        <taxon>Pleosporales</taxon>
        <taxon>Pleosporineae</taxon>
        <taxon>Phaeosphaeriaceae</taxon>
        <taxon>Parastagonospora</taxon>
    </lineage>
</organism>
<evidence type="ECO:0000256" key="2">
    <source>
        <dbReference type="ARBA" id="ARBA00007905"/>
    </source>
</evidence>
<dbReference type="UniPathway" id="UPA00810"/>
<dbReference type="CDD" id="cd19115">
    <property type="entry name" value="AKR_AKR2D1"/>
    <property type="match status" value="1"/>
</dbReference>
<dbReference type="InterPro" id="IPR020471">
    <property type="entry name" value="AKR"/>
</dbReference>
<dbReference type="KEGG" id="pno:SNOG_12824"/>
<dbReference type="SUPFAM" id="SSF51430">
    <property type="entry name" value="NAD(P)-linked oxidoreductase"/>
    <property type="match status" value="1"/>
</dbReference>
<dbReference type="PROSITE" id="PS00063">
    <property type="entry name" value="ALDOKETO_REDUCTASE_3"/>
    <property type="match status" value="1"/>
</dbReference>
<evidence type="ECO:0000259" key="7">
    <source>
        <dbReference type="Pfam" id="PF00248"/>
    </source>
</evidence>
<dbReference type="GO" id="GO:0032866">
    <property type="term" value="F:D-xylose reductase (NADPH) activity"/>
    <property type="evidence" value="ECO:0007669"/>
    <property type="project" value="InterPro"/>
</dbReference>
<keyword evidence="3" id="KW-0859">Xylose metabolism</keyword>